<feature type="domain" description="G-protein coupled receptors family 1 profile" evidence="13">
    <location>
        <begin position="53"/>
        <end position="683"/>
    </location>
</feature>
<dbReference type="GO" id="GO:0005886">
    <property type="term" value="C:plasma membrane"/>
    <property type="evidence" value="ECO:0007669"/>
    <property type="project" value="UniProtKB-SubCell"/>
</dbReference>
<feature type="transmembrane region" description="Helical" evidence="12">
    <location>
        <begin position="664"/>
        <end position="685"/>
    </location>
</feature>
<name>A0A6P8IZ02_ACTTE</name>
<evidence type="ECO:0000256" key="3">
    <source>
        <dbReference type="ARBA" id="ARBA00022692"/>
    </source>
</evidence>
<comment type="similarity">
    <text evidence="10">Belongs to the G-protein coupled receptor 1 family.</text>
</comment>
<evidence type="ECO:0000256" key="7">
    <source>
        <dbReference type="ARBA" id="ARBA00023157"/>
    </source>
</evidence>
<evidence type="ECO:0000256" key="6">
    <source>
        <dbReference type="ARBA" id="ARBA00023136"/>
    </source>
</evidence>
<feature type="transmembrane region" description="Helical" evidence="12">
    <location>
        <begin position="624"/>
        <end position="644"/>
    </location>
</feature>
<dbReference type="RefSeq" id="XP_031572740.1">
    <property type="nucleotide sequence ID" value="XM_031716880.1"/>
</dbReference>
<evidence type="ECO:0000259" key="13">
    <source>
        <dbReference type="PROSITE" id="PS50262"/>
    </source>
</evidence>
<evidence type="ECO:0000256" key="8">
    <source>
        <dbReference type="ARBA" id="ARBA00023170"/>
    </source>
</evidence>
<dbReference type="SUPFAM" id="SSF81321">
    <property type="entry name" value="Family A G protein-coupled receptor-like"/>
    <property type="match status" value="1"/>
</dbReference>
<keyword evidence="14" id="KW-1185">Reference proteome</keyword>
<evidence type="ECO:0000256" key="2">
    <source>
        <dbReference type="ARBA" id="ARBA00022475"/>
    </source>
</evidence>
<feature type="transmembrane region" description="Helical" evidence="12">
    <location>
        <begin position="158"/>
        <end position="180"/>
    </location>
</feature>
<accession>A0A6P8IZ02</accession>
<dbReference type="CDD" id="cd14967">
    <property type="entry name" value="7tmA_amine_R-like"/>
    <property type="match status" value="1"/>
</dbReference>
<evidence type="ECO:0000256" key="10">
    <source>
        <dbReference type="RuleBase" id="RU000688"/>
    </source>
</evidence>
<evidence type="ECO:0000256" key="1">
    <source>
        <dbReference type="ARBA" id="ARBA00004651"/>
    </source>
</evidence>
<dbReference type="PROSITE" id="PS00237">
    <property type="entry name" value="G_PROTEIN_RECEP_F1_1"/>
    <property type="match status" value="1"/>
</dbReference>
<feature type="region of interest" description="Disordered" evidence="11">
    <location>
        <begin position="451"/>
        <end position="493"/>
    </location>
</feature>
<dbReference type="GeneID" id="116306786"/>
<evidence type="ECO:0000256" key="4">
    <source>
        <dbReference type="ARBA" id="ARBA00022989"/>
    </source>
</evidence>
<keyword evidence="9 10" id="KW-0807">Transducer</keyword>
<dbReference type="PROSITE" id="PS50262">
    <property type="entry name" value="G_PROTEIN_RECEP_F1_2"/>
    <property type="match status" value="1"/>
</dbReference>
<evidence type="ECO:0000256" key="11">
    <source>
        <dbReference type="SAM" id="MobiDB-lite"/>
    </source>
</evidence>
<organism evidence="14 16">
    <name type="scientific">Actinia tenebrosa</name>
    <name type="common">Australian red waratah sea anemone</name>
    <dbReference type="NCBI Taxonomy" id="6105"/>
    <lineage>
        <taxon>Eukaryota</taxon>
        <taxon>Metazoa</taxon>
        <taxon>Cnidaria</taxon>
        <taxon>Anthozoa</taxon>
        <taxon>Hexacorallia</taxon>
        <taxon>Actiniaria</taxon>
        <taxon>Actiniidae</taxon>
        <taxon>Actinia</taxon>
    </lineage>
</organism>
<feature type="transmembrane region" description="Helical" evidence="12">
    <location>
        <begin position="200"/>
        <end position="221"/>
    </location>
</feature>
<dbReference type="Gene3D" id="1.20.1070.10">
    <property type="entry name" value="Rhodopsin 7-helix transmembrane proteins"/>
    <property type="match status" value="2"/>
</dbReference>
<evidence type="ECO:0000256" key="12">
    <source>
        <dbReference type="SAM" id="Phobius"/>
    </source>
</evidence>
<reference evidence="15 16" key="1">
    <citation type="submission" date="2025-04" db="UniProtKB">
        <authorList>
            <consortium name="RefSeq"/>
        </authorList>
    </citation>
    <scope>IDENTIFICATION</scope>
    <source>
        <tissue evidence="15 16">Tentacle</tissue>
    </source>
</reference>
<feature type="region of interest" description="Disordered" evidence="11">
    <location>
        <begin position="575"/>
        <end position="603"/>
    </location>
</feature>
<evidence type="ECO:0000313" key="16">
    <source>
        <dbReference type="RefSeq" id="XP_031572741.1"/>
    </source>
</evidence>
<dbReference type="PANTHER" id="PTHR24248">
    <property type="entry name" value="ADRENERGIC RECEPTOR-RELATED G-PROTEIN COUPLED RECEPTOR"/>
    <property type="match status" value="1"/>
</dbReference>
<evidence type="ECO:0000256" key="9">
    <source>
        <dbReference type="ARBA" id="ARBA00023224"/>
    </source>
</evidence>
<keyword evidence="7" id="KW-1015">Disulfide bond</keyword>
<dbReference type="GO" id="GO:0071880">
    <property type="term" value="P:adenylate cyclase-activating adrenergic receptor signaling pathway"/>
    <property type="evidence" value="ECO:0007669"/>
    <property type="project" value="TreeGrafter"/>
</dbReference>
<proteinExistence type="inferred from homology"/>
<dbReference type="Pfam" id="PF00001">
    <property type="entry name" value="7tm_1"/>
    <property type="match status" value="2"/>
</dbReference>
<feature type="compositionally biased region" description="Basic and acidic residues" evidence="11">
    <location>
        <begin position="391"/>
        <end position="408"/>
    </location>
</feature>
<protein>
    <submittedName>
        <fullName evidence="15 16">Octopamine receptor-like</fullName>
    </submittedName>
</protein>
<comment type="subcellular location">
    <subcellularLocation>
        <location evidence="1">Cell membrane</location>
        <topology evidence="1">Multi-pass membrane protein</topology>
    </subcellularLocation>
</comment>
<keyword evidence="3 10" id="KW-0812">Transmembrane</keyword>
<dbReference type="Proteomes" id="UP000515163">
    <property type="component" value="Unplaced"/>
</dbReference>
<dbReference type="KEGG" id="aten:116306786"/>
<dbReference type="AlphaFoldDB" id="A0A6P8IZ02"/>
<evidence type="ECO:0000313" key="15">
    <source>
        <dbReference type="RefSeq" id="XP_031572740.1"/>
    </source>
</evidence>
<gene>
    <name evidence="15 16" type="primary">LOC116306786</name>
</gene>
<dbReference type="RefSeq" id="XP_031572741.1">
    <property type="nucleotide sequence ID" value="XM_031716881.1"/>
</dbReference>
<feature type="region of interest" description="Disordered" evidence="11">
    <location>
        <begin position="387"/>
        <end position="434"/>
    </location>
</feature>
<keyword evidence="5 10" id="KW-0297">G-protein coupled receptor</keyword>
<feature type="transmembrane region" description="Helical" evidence="12">
    <location>
        <begin position="74"/>
        <end position="93"/>
    </location>
</feature>
<feature type="compositionally biased region" description="Polar residues" evidence="11">
    <location>
        <begin position="451"/>
        <end position="462"/>
    </location>
</feature>
<feature type="transmembrane region" description="Helical" evidence="12">
    <location>
        <begin position="40"/>
        <end position="62"/>
    </location>
</feature>
<evidence type="ECO:0000313" key="14">
    <source>
        <dbReference type="Proteomes" id="UP000515163"/>
    </source>
</evidence>
<evidence type="ECO:0000256" key="5">
    <source>
        <dbReference type="ARBA" id="ARBA00023040"/>
    </source>
</evidence>
<dbReference type="GO" id="GO:0043410">
    <property type="term" value="P:positive regulation of MAPK cascade"/>
    <property type="evidence" value="ECO:0007669"/>
    <property type="project" value="TreeGrafter"/>
</dbReference>
<dbReference type="GO" id="GO:0004993">
    <property type="term" value="F:G protein-coupled serotonin receptor activity"/>
    <property type="evidence" value="ECO:0007669"/>
    <property type="project" value="UniProtKB-ARBA"/>
</dbReference>
<feature type="compositionally biased region" description="Basic and acidic residues" evidence="11">
    <location>
        <begin position="464"/>
        <end position="493"/>
    </location>
</feature>
<keyword evidence="8 10" id="KW-0675">Receptor</keyword>
<keyword evidence="2" id="KW-1003">Cell membrane</keyword>
<dbReference type="PRINTS" id="PR00237">
    <property type="entry name" value="GPCRRHODOPSN"/>
</dbReference>
<keyword evidence="4 12" id="KW-1133">Transmembrane helix</keyword>
<feature type="transmembrane region" description="Helical" evidence="12">
    <location>
        <begin position="113"/>
        <end position="137"/>
    </location>
</feature>
<dbReference type="InterPro" id="IPR017452">
    <property type="entry name" value="GPCR_Rhodpsn_7TM"/>
</dbReference>
<dbReference type="PANTHER" id="PTHR24248:SF199">
    <property type="entry name" value="IP13425P-RELATED"/>
    <property type="match status" value="1"/>
</dbReference>
<keyword evidence="6 12" id="KW-0472">Membrane</keyword>
<dbReference type="InterPro" id="IPR000276">
    <property type="entry name" value="GPCR_Rhodpsn"/>
</dbReference>
<dbReference type="OrthoDB" id="5954442at2759"/>
<sequence>MNSLYNATARNCTSVGNGTSCGVGNSLSPWYYSSFNVTLVVLYSLIIFAALMGNILVCLAVCINSNLRQNVSSYFIVSLAISDIGTTCLSMTFDLEQFTTHGKWYHGETMCVIWTTAYLITVPSSIWNLFVLSIDRYKTLKNPWKRYKESHSMTTKRAIITIAILWIYCFAFALLPVMGWKAYPRSVKNNYCWFNISLNFSIVGSAFNFYLPMFAMCYIYYKVYQIARAHIKFPLALKTRYDQATGSGNASGVSTVNTLESPRRTSAKQYPNVDPTNQETATREVMGLENVSFYFEENLANKSLRPEKEPTGKENKSANEKFDAIRVNPLGKVDINDINVGFSNKPRITNQCINTRTDDLVSTKNNDDLRKYRYGLKRCDSVDNDIQQLDSETKTRAENRNVKDRSGDNKPGFSSDELTSSLSTREAVMRESVEKDERAIIKKSSKEIIPQSSTVLHPSNLDSEMEKVKAGLTESKKENKDRSSQENFTEKSQLKTSISLNSFKRFYDPSSRLDNKCIKSKPTVSSSTSDNSLCKRKTKLPFAKPLNKKSEAINDDESCSLRKFHKRSIENQDEFIESRRESSSESKGCPPPPGEFKGTFKRQRDSLTHSNQRRLKHLTKNTKAARTISIIVGTFLICWIPFTTMSIAFNICSVPCYTLIPSEVFSILLWLGYLNSALNPVLFSYRNMQFRKSYRKIASKVLPCLKKQ</sequence>